<dbReference type="CDD" id="cd01056">
    <property type="entry name" value="Euk_Ferritin"/>
    <property type="match status" value="1"/>
</dbReference>
<dbReference type="GO" id="GO:0006879">
    <property type="term" value="P:intracellular iron ion homeostasis"/>
    <property type="evidence" value="ECO:0007669"/>
    <property type="project" value="UniProtKB-KW"/>
</dbReference>
<dbReference type="InterPro" id="IPR011009">
    <property type="entry name" value="Kinase-like_dom_sf"/>
</dbReference>
<feature type="binding site" evidence="13">
    <location>
        <position position="186"/>
    </location>
    <ligand>
        <name>Fe cation</name>
        <dbReference type="ChEBI" id="CHEBI:24875"/>
        <label>1</label>
    </ligand>
</feature>
<evidence type="ECO:0000256" key="13">
    <source>
        <dbReference type="PIRSR" id="PIRSR601519-1"/>
    </source>
</evidence>
<comment type="subcellular location">
    <subcellularLocation>
        <location evidence="1">Plastid</location>
        <location evidence="1">Chloroplast</location>
    </subcellularLocation>
</comment>
<dbReference type="GO" id="GO:0006826">
    <property type="term" value="P:iron ion transport"/>
    <property type="evidence" value="ECO:0007669"/>
    <property type="project" value="InterPro"/>
</dbReference>
<dbReference type="InterPro" id="IPR008331">
    <property type="entry name" value="Ferritin_DPS_dom"/>
</dbReference>
<evidence type="ECO:0000256" key="10">
    <source>
        <dbReference type="ARBA" id="ARBA00025111"/>
    </source>
</evidence>
<comment type="similarity">
    <text evidence="2 14">Belongs to the ferritin family.</text>
</comment>
<dbReference type="EC" id="1.16.3.1" evidence="14"/>
<feature type="domain" description="Ferritin-like diiron" evidence="17">
    <location>
        <begin position="85"/>
        <end position="238"/>
    </location>
</feature>
<keyword evidence="3 14" id="KW-0409">Iron storage</keyword>
<reference evidence="18" key="1">
    <citation type="submission" date="2022-05" db="EMBL/GenBank/DDBJ databases">
        <title>The Musa troglodytarum L. genome provides insights into the mechanism of non-climacteric behaviour and enrichment of carotenoids.</title>
        <authorList>
            <person name="Wang J."/>
        </authorList>
    </citation>
    <scope>NUCLEOTIDE SEQUENCE</scope>
    <source>
        <tissue evidence="18">Leaf</tissue>
    </source>
</reference>
<feature type="region of interest" description="Disordered" evidence="15">
    <location>
        <begin position="300"/>
        <end position="338"/>
    </location>
</feature>
<dbReference type="PROSITE" id="PS50905">
    <property type="entry name" value="FERRITIN_LIKE"/>
    <property type="match status" value="1"/>
</dbReference>
<organism evidence="18 19">
    <name type="scientific">Musa troglodytarum</name>
    <name type="common">fe'i banana</name>
    <dbReference type="NCBI Taxonomy" id="320322"/>
    <lineage>
        <taxon>Eukaryota</taxon>
        <taxon>Viridiplantae</taxon>
        <taxon>Streptophyta</taxon>
        <taxon>Embryophyta</taxon>
        <taxon>Tracheophyta</taxon>
        <taxon>Spermatophyta</taxon>
        <taxon>Magnoliopsida</taxon>
        <taxon>Liliopsida</taxon>
        <taxon>Zingiberales</taxon>
        <taxon>Musaceae</taxon>
        <taxon>Musa</taxon>
    </lineage>
</organism>
<dbReference type="GO" id="GO:0004322">
    <property type="term" value="F:ferroxidase activity"/>
    <property type="evidence" value="ECO:0007669"/>
    <property type="project" value="UniProtKB-EC"/>
</dbReference>
<dbReference type="InterPro" id="IPR000719">
    <property type="entry name" value="Prot_kinase_dom"/>
</dbReference>
<feature type="binding site" evidence="13">
    <location>
        <position position="102"/>
    </location>
    <ligand>
        <name>Fe cation</name>
        <dbReference type="ChEBI" id="CHEBI:24875"/>
        <label>1</label>
    </ligand>
</feature>
<evidence type="ECO:0000256" key="11">
    <source>
        <dbReference type="ARBA" id="ARBA00026060"/>
    </source>
</evidence>
<feature type="compositionally biased region" description="Low complexity" evidence="15">
    <location>
        <begin position="306"/>
        <end position="326"/>
    </location>
</feature>
<name>A0A9E7KSH3_9LILI</name>
<evidence type="ECO:0000256" key="7">
    <source>
        <dbReference type="ARBA" id="ARBA00022946"/>
    </source>
</evidence>
<dbReference type="InterPro" id="IPR014034">
    <property type="entry name" value="Ferritin_CS"/>
</dbReference>
<dbReference type="GO" id="GO:0008199">
    <property type="term" value="F:ferric iron binding"/>
    <property type="evidence" value="ECO:0007669"/>
    <property type="project" value="InterPro"/>
</dbReference>
<gene>
    <name evidence="18" type="ORF">MUK42_06439</name>
</gene>
<dbReference type="Pfam" id="PF00210">
    <property type="entry name" value="Ferritin"/>
    <property type="match status" value="1"/>
</dbReference>
<keyword evidence="6 13" id="KW-0479">Metal-binding</keyword>
<comment type="subunit">
    <text evidence="11">Oligomer of 24 subunits. There are two types of subunits: L (light) chain and H (heavy) chain. The major chain can be light or heavy, depending on the species and tissue type. The functional molecule forms a roughly spherical shell with a diameter of 12 nm and contains a central cavity into which the insoluble mineral iron core is deposited.</text>
</comment>
<accession>A0A9E7KSH3</accession>
<dbReference type="PANTHER" id="PTHR11431">
    <property type="entry name" value="FERRITIN"/>
    <property type="match status" value="1"/>
</dbReference>
<evidence type="ECO:0000256" key="4">
    <source>
        <dbReference type="ARBA" id="ARBA00022528"/>
    </source>
</evidence>
<keyword evidence="4" id="KW-0150">Chloroplast</keyword>
<dbReference type="OrthoDB" id="4062651at2759"/>
<dbReference type="SUPFAM" id="SSF56112">
    <property type="entry name" value="Protein kinase-like (PK-like)"/>
    <property type="match status" value="1"/>
</dbReference>
<feature type="binding site" evidence="13">
    <location>
        <position position="140"/>
    </location>
    <ligand>
        <name>Fe cation</name>
        <dbReference type="ChEBI" id="CHEBI:24875"/>
        <label>1</label>
    </ligand>
</feature>
<dbReference type="SUPFAM" id="SSF47240">
    <property type="entry name" value="Ferritin-like"/>
    <property type="match status" value="1"/>
</dbReference>
<evidence type="ECO:0000256" key="14">
    <source>
        <dbReference type="RuleBase" id="RU361145"/>
    </source>
</evidence>
<keyword evidence="9 13" id="KW-0408">Iron</keyword>
<dbReference type="PROSITE" id="PS50011">
    <property type="entry name" value="PROTEIN_KINASE_DOM"/>
    <property type="match status" value="1"/>
</dbReference>
<dbReference type="GO" id="GO:0004672">
    <property type="term" value="F:protein kinase activity"/>
    <property type="evidence" value="ECO:0007669"/>
    <property type="project" value="InterPro"/>
</dbReference>
<comment type="function">
    <text evidence="14">Stores iron in a soluble, non-toxic, readily available form. Important for iron homeostasis. Iron is taken up in the ferrous form and deposited as ferric hydroxides after oxidation.</text>
</comment>
<feature type="binding site" evidence="13">
    <location>
        <position position="137"/>
    </location>
    <ligand>
        <name>Fe cation</name>
        <dbReference type="ChEBI" id="CHEBI:24875"/>
        <label>1</label>
    </ligand>
</feature>
<dbReference type="GO" id="GO:0009507">
    <property type="term" value="C:chloroplast"/>
    <property type="evidence" value="ECO:0007669"/>
    <property type="project" value="UniProtKB-SubCell"/>
</dbReference>
<dbReference type="GO" id="GO:0008198">
    <property type="term" value="F:ferrous iron binding"/>
    <property type="evidence" value="ECO:0007669"/>
    <property type="project" value="TreeGrafter"/>
</dbReference>
<evidence type="ECO:0000256" key="8">
    <source>
        <dbReference type="ARBA" id="ARBA00023002"/>
    </source>
</evidence>
<dbReference type="Proteomes" id="UP001055439">
    <property type="component" value="Chromosome 8"/>
</dbReference>
<dbReference type="FunFam" id="1.20.1260.10:FF:000006">
    <property type="entry name" value="Ferritin"/>
    <property type="match status" value="1"/>
</dbReference>
<dbReference type="InterPro" id="IPR009040">
    <property type="entry name" value="Ferritin-like_diiron"/>
</dbReference>
<comment type="catalytic activity">
    <reaction evidence="12 14">
        <text>4 Fe(2+) + O2 + 4 H(+) = 4 Fe(3+) + 2 H2O</text>
        <dbReference type="Rhea" id="RHEA:11148"/>
        <dbReference type="ChEBI" id="CHEBI:15377"/>
        <dbReference type="ChEBI" id="CHEBI:15378"/>
        <dbReference type="ChEBI" id="CHEBI:15379"/>
        <dbReference type="ChEBI" id="CHEBI:29033"/>
        <dbReference type="ChEBI" id="CHEBI:29034"/>
        <dbReference type="EC" id="1.16.3.1"/>
    </reaction>
</comment>
<dbReference type="PROSITE" id="PS00540">
    <property type="entry name" value="FERRITIN_1"/>
    <property type="match status" value="1"/>
</dbReference>
<dbReference type="EMBL" id="CP097510">
    <property type="protein sequence ID" value="URE30187.1"/>
    <property type="molecule type" value="Genomic_DNA"/>
</dbReference>
<dbReference type="Gene3D" id="1.20.1260.10">
    <property type="match status" value="1"/>
</dbReference>
<evidence type="ECO:0000256" key="3">
    <source>
        <dbReference type="ARBA" id="ARBA00022434"/>
    </source>
</evidence>
<feature type="compositionally biased region" description="Low complexity" evidence="15">
    <location>
        <begin position="359"/>
        <end position="368"/>
    </location>
</feature>
<keyword evidence="7" id="KW-0809">Transit peptide</keyword>
<evidence type="ECO:0000256" key="5">
    <source>
        <dbReference type="ARBA" id="ARBA00022640"/>
    </source>
</evidence>
<evidence type="ECO:0000256" key="9">
    <source>
        <dbReference type="ARBA" id="ARBA00023004"/>
    </source>
</evidence>
<evidence type="ECO:0000256" key="2">
    <source>
        <dbReference type="ARBA" id="ARBA00007513"/>
    </source>
</evidence>
<keyword evidence="5" id="KW-0934">Plastid</keyword>
<dbReference type="InterPro" id="IPR001245">
    <property type="entry name" value="Ser-Thr/Tyr_kinase_cat_dom"/>
</dbReference>
<keyword evidence="19" id="KW-1185">Reference proteome</keyword>
<evidence type="ECO:0000313" key="18">
    <source>
        <dbReference type="EMBL" id="URE30187.1"/>
    </source>
</evidence>
<dbReference type="Pfam" id="PF24093">
    <property type="entry name" value="DUF7377"/>
    <property type="match status" value="1"/>
</dbReference>
<evidence type="ECO:0000259" key="17">
    <source>
        <dbReference type="PROSITE" id="PS50905"/>
    </source>
</evidence>
<proteinExistence type="inferred from homology"/>
<dbReference type="InterPro" id="IPR055801">
    <property type="entry name" value="DUF7377"/>
</dbReference>
<feature type="domain" description="Protein kinase" evidence="16">
    <location>
        <begin position="593"/>
        <end position="848"/>
    </location>
</feature>
<dbReference type="PANTHER" id="PTHR11431:SF75">
    <property type="entry name" value="FERRITIN"/>
    <property type="match status" value="1"/>
</dbReference>
<dbReference type="Pfam" id="PF07714">
    <property type="entry name" value="PK_Tyr_Ser-Thr"/>
    <property type="match status" value="1"/>
</dbReference>
<evidence type="ECO:0000256" key="1">
    <source>
        <dbReference type="ARBA" id="ARBA00004229"/>
    </source>
</evidence>
<dbReference type="Gene3D" id="1.10.510.10">
    <property type="entry name" value="Transferase(Phosphotransferase) domain 1"/>
    <property type="match status" value="1"/>
</dbReference>
<dbReference type="InterPro" id="IPR001519">
    <property type="entry name" value="Ferritin"/>
</dbReference>
<feature type="region of interest" description="Disordered" evidence="15">
    <location>
        <begin position="359"/>
        <end position="384"/>
    </location>
</feature>
<evidence type="ECO:0000259" key="16">
    <source>
        <dbReference type="PROSITE" id="PS50011"/>
    </source>
</evidence>
<feature type="compositionally biased region" description="Pro residues" evidence="15">
    <location>
        <begin position="327"/>
        <end position="338"/>
    </location>
</feature>
<evidence type="ECO:0000256" key="6">
    <source>
        <dbReference type="ARBA" id="ARBA00022723"/>
    </source>
</evidence>
<sequence length="848" mass="93815">MILGAPSALFLRSPSPKASPSGAAYWLRSGPRVPREQARNGSVVAMAAGEANSRPVTGVVFEPFEELKHELDLVPSVPDKSIARQKYSDECEAAINEQIYVEYNVSYAYHALFAYFDRDNVALKGLAKFFKESSDEEREHAEKLMEYQNMRGGRVKLQSIMMPLNEFDHPEKGDALYAMETALSLEKLTNEKLLNLHKVAERCNDIQMADFIETEFLGKQVEDIKKISEYVAQLRRVGKGHVAVVIATLLVGLVCFGAFGGRLGFSWIVEMAAALECWSGRPSTDEDMVEQVLMQTHDRSEAFHRSAASSPACNSSPSSSSSSFSSPPSPSAAFPPPKRWQRIGRNFAGAIAALRSSLNLDSSRDPSPARFDRLFRGGGGGGQPPDKLVDSARRHFDSLPNSYAQAGFDMKDVLLHVRLIEQASAGDHPAVHLQDIHDDGGAERSVFQLTFACASPLSWPAMAEALDSSLICGKKIQIFEKKGLTLGVVSVLVQQGKERHFKARIEASLKAAVKKPRNNGVKLPFGLCGRQEERPRCAEEDACGDGNDGEGLRRIQLPNPLPMSSVVVSIDEWQSIRSGGDEIRRWVLSSDEVELVDRTGPNSFKGVHRGRRVWVKKLRGCDRGSAYDVEVRQDLLQLMSCGQRSILRFHGILFQENQGLCVVTRMMDGGSVHDVMQKNKKMPMREVMRMALDVAEGLLFMNNHGVAYRDLNTHRILLDRQRNACLGDMGIVTSCNIAGEVTEYETAGYRWLAPEIIAGDPEIVSETWMSNVYSYGMVLWEMVAGEAAYSSYSPVQAAVGIATCGLRPVIPEDCPQVLRSLMHRCWNSSPVKRPRFAEIVSILSKQNV</sequence>
<dbReference type="InterPro" id="IPR012347">
    <property type="entry name" value="Ferritin-like"/>
</dbReference>
<feature type="binding site" evidence="13">
    <location>
        <position position="220"/>
    </location>
    <ligand>
        <name>Fe cation</name>
        <dbReference type="ChEBI" id="CHEBI:24875"/>
        <label>1</label>
    </ligand>
</feature>
<comment type="function">
    <text evidence="10">Stores iron in a soluble, non-toxic, readily available form. Important for iron homeostasis. Has ferroxidase activity. Iron is taken up in the ferrous form and deposited as ferric hydroxides after oxidation.</text>
</comment>
<evidence type="ECO:0000313" key="19">
    <source>
        <dbReference type="Proteomes" id="UP001055439"/>
    </source>
</evidence>
<dbReference type="PROSITE" id="PS00204">
    <property type="entry name" value="FERRITIN_2"/>
    <property type="match status" value="1"/>
</dbReference>
<evidence type="ECO:0000256" key="12">
    <source>
        <dbReference type="ARBA" id="ARBA00047990"/>
    </source>
</evidence>
<dbReference type="GO" id="GO:0005524">
    <property type="term" value="F:ATP binding"/>
    <property type="evidence" value="ECO:0007669"/>
    <property type="project" value="InterPro"/>
</dbReference>
<dbReference type="InterPro" id="IPR009078">
    <property type="entry name" value="Ferritin-like_SF"/>
</dbReference>
<dbReference type="GO" id="GO:0006979">
    <property type="term" value="P:response to oxidative stress"/>
    <property type="evidence" value="ECO:0007669"/>
    <property type="project" value="UniProtKB-ARBA"/>
</dbReference>
<keyword evidence="8 14" id="KW-0560">Oxidoreductase</keyword>
<dbReference type="AlphaFoldDB" id="A0A9E7KSH3"/>
<evidence type="ECO:0000256" key="15">
    <source>
        <dbReference type="SAM" id="MobiDB-lite"/>
    </source>
</evidence>
<protein>
    <recommendedName>
        <fullName evidence="14">Ferritin</fullName>
        <ecNumber evidence="14">1.16.3.1</ecNumber>
    </recommendedName>
</protein>